<proteinExistence type="inferred from homology"/>
<dbReference type="InterPro" id="IPR027417">
    <property type="entry name" value="P-loop_NTPase"/>
</dbReference>
<evidence type="ECO:0000259" key="2">
    <source>
        <dbReference type="Pfam" id="PF00437"/>
    </source>
</evidence>
<dbReference type="Gene3D" id="3.30.450.90">
    <property type="match status" value="1"/>
</dbReference>
<reference evidence="3 4" key="1">
    <citation type="submission" date="2023-11" db="EMBL/GenBank/DDBJ databases">
        <title>MicrobeMod: A computational toolkit for identifying prokaryotic methylation and restriction-modification with nanopore sequencing.</title>
        <authorList>
            <person name="Crits-Christoph A."/>
            <person name="Kang S.C."/>
            <person name="Lee H."/>
            <person name="Ostrov N."/>
        </authorList>
    </citation>
    <scope>NUCLEOTIDE SEQUENCE [LARGE SCALE GENOMIC DNA]</scope>
    <source>
        <strain evidence="3 4">DSMZ 700</strain>
    </source>
</reference>
<dbReference type="GO" id="GO:0016887">
    <property type="term" value="F:ATP hydrolysis activity"/>
    <property type="evidence" value="ECO:0007669"/>
    <property type="project" value="InterPro"/>
</dbReference>
<dbReference type="InterPro" id="IPR001482">
    <property type="entry name" value="T2SS/T4SS_dom"/>
</dbReference>
<dbReference type="PANTHER" id="PTHR30486:SF6">
    <property type="entry name" value="TYPE IV PILUS RETRACTATION ATPASE PILT"/>
    <property type="match status" value="1"/>
</dbReference>
<dbReference type="Pfam" id="PF00437">
    <property type="entry name" value="T2SSE"/>
    <property type="match status" value="1"/>
</dbReference>
<dbReference type="PANTHER" id="PTHR30486">
    <property type="entry name" value="TWITCHING MOTILITY PROTEIN PILT"/>
    <property type="match status" value="1"/>
</dbReference>
<name>A0AAW9DK54_ACIAO</name>
<feature type="domain" description="Bacterial type II secretion system protein E" evidence="2">
    <location>
        <begin position="123"/>
        <end position="330"/>
    </location>
</feature>
<dbReference type="Proteomes" id="UP001279553">
    <property type="component" value="Unassembled WGS sequence"/>
</dbReference>
<dbReference type="EMBL" id="JAWXYB010000001">
    <property type="protein sequence ID" value="MDX5929196.1"/>
    <property type="molecule type" value="Genomic_DNA"/>
</dbReference>
<dbReference type="AlphaFoldDB" id="A0AAW9DK54"/>
<dbReference type="SUPFAM" id="SSF52540">
    <property type="entry name" value="P-loop containing nucleoside triphosphate hydrolases"/>
    <property type="match status" value="1"/>
</dbReference>
<sequence>MVEPNRHELRIVPASEAPPDALSVKHALDTDLVFEPMPPRMYEADWNRFMVWAADRNVSDIRLQPFAPAFVQRYGRLRPATPRDLTIPEVETATNLFYGADGMARLKQGMDFDVSFKARPERNRSIRFRVNATGCETHGVVTVSIVARVLPERAPDLSSLALEPEILAAYRVSKGVVIVSGGTENGKSTLLAAMIRAMLLDLNADLSILEYASPIEFVYDDVRGASALISPAEIPRDVPSFAAGARNAKRRNPKVAVLGEIRDAETMVVMSQMAISGTAIYGTMHAGSVEETTQIAVSLCPVNERNAVAVQLGQSLRLIINQRLVPSVDGKRTALREFLVFDKPLNHRLVSASPDDWPLICREALRTQGQSFSVATDRALAQGRISEETAFYFKKEFGDVA</sequence>
<dbReference type="RefSeq" id="WP_319612335.1">
    <property type="nucleotide sequence ID" value="NZ_JAWXYB010000001.1"/>
</dbReference>
<dbReference type="Gene3D" id="3.40.50.300">
    <property type="entry name" value="P-loop containing nucleotide triphosphate hydrolases"/>
    <property type="match status" value="1"/>
</dbReference>
<gene>
    <name evidence="3" type="ORF">SIL87_00225</name>
</gene>
<comment type="caution">
    <text evidence="3">The sequence shown here is derived from an EMBL/GenBank/DDBJ whole genome shotgun (WGS) entry which is preliminary data.</text>
</comment>
<dbReference type="InterPro" id="IPR050921">
    <property type="entry name" value="T4SS_GSP_E_ATPase"/>
</dbReference>
<evidence type="ECO:0000313" key="4">
    <source>
        <dbReference type="Proteomes" id="UP001279553"/>
    </source>
</evidence>
<comment type="similarity">
    <text evidence="1">Belongs to the GSP E family.</text>
</comment>
<evidence type="ECO:0000313" key="3">
    <source>
        <dbReference type="EMBL" id="MDX5929196.1"/>
    </source>
</evidence>
<evidence type="ECO:0000256" key="1">
    <source>
        <dbReference type="ARBA" id="ARBA00006611"/>
    </source>
</evidence>
<organism evidence="3 4">
    <name type="scientific">Acidiphilium acidophilum</name>
    <name type="common">Thiobacillus acidophilus</name>
    <dbReference type="NCBI Taxonomy" id="76588"/>
    <lineage>
        <taxon>Bacteria</taxon>
        <taxon>Pseudomonadati</taxon>
        <taxon>Pseudomonadota</taxon>
        <taxon>Alphaproteobacteria</taxon>
        <taxon>Acetobacterales</taxon>
        <taxon>Acidocellaceae</taxon>
        <taxon>Acidiphilium</taxon>
    </lineage>
</organism>
<keyword evidence="4" id="KW-1185">Reference proteome</keyword>
<protein>
    <submittedName>
        <fullName evidence="3">ATPase, T2SS/T4P/T4SS family</fullName>
    </submittedName>
</protein>
<accession>A0AAW9DK54</accession>